<dbReference type="GO" id="GO:0032259">
    <property type="term" value="P:methylation"/>
    <property type="evidence" value="ECO:0007669"/>
    <property type="project" value="UniProtKB-KW"/>
</dbReference>
<dbReference type="CDD" id="cd02440">
    <property type="entry name" value="AdoMet_MTases"/>
    <property type="match status" value="1"/>
</dbReference>
<dbReference type="Gene3D" id="2.20.25.110">
    <property type="entry name" value="S-adenosyl-L-methionine-dependent methyltransferases"/>
    <property type="match status" value="1"/>
</dbReference>
<dbReference type="PANTHER" id="PTHR43861">
    <property type="entry name" value="TRANS-ACONITATE 2-METHYLTRANSFERASE-RELATED"/>
    <property type="match status" value="1"/>
</dbReference>
<keyword evidence="3" id="KW-0489">Methyltransferase</keyword>
<gene>
    <name evidence="3" type="ORF">FQB35_09395</name>
</gene>
<keyword evidence="1 3" id="KW-0808">Transferase</keyword>
<organism evidence="3 4">
    <name type="scientific">Crassaminicella thermophila</name>
    <dbReference type="NCBI Taxonomy" id="2599308"/>
    <lineage>
        <taxon>Bacteria</taxon>
        <taxon>Bacillati</taxon>
        <taxon>Bacillota</taxon>
        <taxon>Clostridia</taxon>
        <taxon>Eubacteriales</taxon>
        <taxon>Clostridiaceae</taxon>
        <taxon>Crassaminicella</taxon>
    </lineage>
</organism>
<dbReference type="SUPFAM" id="SSF53335">
    <property type="entry name" value="S-adenosyl-L-methionine-dependent methyltransferases"/>
    <property type="match status" value="1"/>
</dbReference>
<dbReference type="KEGG" id="crs:FQB35_09395"/>
<evidence type="ECO:0000313" key="3">
    <source>
        <dbReference type="EMBL" id="QEK12518.1"/>
    </source>
</evidence>
<dbReference type="RefSeq" id="WP_148809672.1">
    <property type="nucleotide sequence ID" value="NZ_CP042243.1"/>
</dbReference>
<protein>
    <submittedName>
        <fullName evidence="3">Class I SAM-dependent methyltransferase</fullName>
    </submittedName>
</protein>
<accession>A0A5C0SH08</accession>
<dbReference type="GO" id="GO:0008168">
    <property type="term" value="F:methyltransferase activity"/>
    <property type="evidence" value="ECO:0007669"/>
    <property type="project" value="UniProtKB-KW"/>
</dbReference>
<evidence type="ECO:0000313" key="4">
    <source>
        <dbReference type="Proteomes" id="UP000324646"/>
    </source>
</evidence>
<keyword evidence="4" id="KW-1185">Reference proteome</keyword>
<name>A0A5C0SH08_CRATE</name>
<evidence type="ECO:0000256" key="1">
    <source>
        <dbReference type="ARBA" id="ARBA00022679"/>
    </source>
</evidence>
<dbReference type="AlphaFoldDB" id="A0A5C0SH08"/>
<feature type="domain" description="Methyltransferase" evidence="2">
    <location>
        <begin position="41"/>
        <end position="136"/>
    </location>
</feature>
<evidence type="ECO:0000259" key="2">
    <source>
        <dbReference type="Pfam" id="PF13649"/>
    </source>
</evidence>
<reference evidence="3 4" key="1">
    <citation type="submission" date="2019-07" db="EMBL/GenBank/DDBJ databases">
        <title>Complete genome of Crassaminicella thermophila SY095.</title>
        <authorList>
            <person name="Li X."/>
        </authorList>
    </citation>
    <scope>NUCLEOTIDE SEQUENCE [LARGE SCALE GENOMIC DNA]</scope>
    <source>
        <strain evidence="3 4">SY095</strain>
    </source>
</reference>
<dbReference type="Pfam" id="PF13649">
    <property type="entry name" value="Methyltransf_25"/>
    <property type="match status" value="1"/>
</dbReference>
<dbReference type="Proteomes" id="UP000324646">
    <property type="component" value="Chromosome"/>
</dbReference>
<dbReference type="Gene3D" id="3.40.50.150">
    <property type="entry name" value="Vaccinia Virus protein VP39"/>
    <property type="match status" value="1"/>
</dbReference>
<sequence length="246" mass="28995">MESYSAFAYVYDKLMKDVDYDKWVEYIEKIFERYGAKPKNIAELACGTGNITNNLAKKGYNLIGVDISEDMLFVAQEKARNIGVEVIYLNHDMRDLVLPSELDVILCICDGINYIVDEDDLVRVFGLVYSHLKEKGLFIFDISSYYKLSNILGNNTYAENYEDVSYIWENYFDENKSICDFDLTIFMKEGKLYRKYEEAHRQRAYKEKEVLEQLKKIGFQKIEIFEAFTFSDPKEESERIYFVCQK</sequence>
<dbReference type="EMBL" id="CP042243">
    <property type="protein sequence ID" value="QEK12518.1"/>
    <property type="molecule type" value="Genomic_DNA"/>
</dbReference>
<dbReference type="OrthoDB" id="9811589at2"/>
<proteinExistence type="predicted"/>
<dbReference type="InterPro" id="IPR041698">
    <property type="entry name" value="Methyltransf_25"/>
</dbReference>
<dbReference type="InterPro" id="IPR029063">
    <property type="entry name" value="SAM-dependent_MTases_sf"/>
</dbReference>